<dbReference type="PANTHER" id="PTHR24366">
    <property type="entry name" value="IG(IMMUNOGLOBULIN) AND LRR(LEUCINE RICH REPEAT) DOMAINS"/>
    <property type="match status" value="1"/>
</dbReference>
<dbReference type="InParanoid" id="A0A6J0C2X2"/>
<evidence type="ECO:0000313" key="4">
    <source>
        <dbReference type="RefSeq" id="XP_015520764.2"/>
    </source>
</evidence>
<keyword evidence="2" id="KW-0677">Repeat</keyword>
<dbReference type="Proteomes" id="UP000829291">
    <property type="component" value="Chromosome 1"/>
</dbReference>
<dbReference type="Gene3D" id="3.80.10.10">
    <property type="entry name" value="Ribonuclease Inhibitor"/>
    <property type="match status" value="2"/>
</dbReference>
<organism evidence="4">
    <name type="scientific">Neodiprion lecontei</name>
    <name type="common">Redheaded pine sawfly</name>
    <dbReference type="NCBI Taxonomy" id="441921"/>
    <lineage>
        <taxon>Eukaryota</taxon>
        <taxon>Metazoa</taxon>
        <taxon>Ecdysozoa</taxon>
        <taxon>Arthropoda</taxon>
        <taxon>Hexapoda</taxon>
        <taxon>Insecta</taxon>
        <taxon>Pterygota</taxon>
        <taxon>Neoptera</taxon>
        <taxon>Endopterygota</taxon>
        <taxon>Hymenoptera</taxon>
        <taxon>Tenthredinoidea</taxon>
        <taxon>Diprionidae</taxon>
        <taxon>Diprioninae</taxon>
        <taxon>Neodiprion</taxon>
    </lineage>
</organism>
<reference evidence="4" key="1">
    <citation type="submission" date="2025-08" db="UniProtKB">
        <authorList>
            <consortium name="RefSeq"/>
        </authorList>
    </citation>
    <scope>IDENTIFICATION</scope>
    <source>
        <tissue evidence="4">Thorax and Abdomen</tissue>
    </source>
</reference>
<dbReference type="GeneID" id="107224992"/>
<proteinExistence type="predicted"/>
<name>A0A6J0C2X2_NEOLC</name>
<dbReference type="InterPro" id="IPR001611">
    <property type="entry name" value="Leu-rich_rpt"/>
</dbReference>
<keyword evidence="1" id="KW-0433">Leucine-rich repeat</keyword>
<evidence type="ECO:0000313" key="3">
    <source>
        <dbReference type="Proteomes" id="UP000829291"/>
    </source>
</evidence>
<accession>A0A6J0C2X2</accession>
<dbReference type="RefSeq" id="XP_015520764.2">
    <property type="nucleotide sequence ID" value="XM_015665278.2"/>
</dbReference>
<protein>
    <submittedName>
        <fullName evidence="4">Protein artichoke</fullName>
    </submittedName>
</protein>
<dbReference type="OrthoDB" id="1055097at2759"/>
<evidence type="ECO:0000256" key="2">
    <source>
        <dbReference type="ARBA" id="ARBA00022737"/>
    </source>
</evidence>
<dbReference type="KEGG" id="nlo:107224992"/>
<dbReference type="Pfam" id="PF13855">
    <property type="entry name" value="LRR_8"/>
    <property type="match status" value="1"/>
</dbReference>
<gene>
    <name evidence="4" type="primary">LOC107224992</name>
</gene>
<dbReference type="SUPFAM" id="SSF52058">
    <property type="entry name" value="L domain-like"/>
    <property type="match status" value="1"/>
</dbReference>
<evidence type="ECO:0000256" key="1">
    <source>
        <dbReference type="ARBA" id="ARBA00022614"/>
    </source>
</evidence>
<sequence>MSRKRSLLRLDICIWKRYSPISIIEPCLVTKENKIIVTTTIHRTSHEIFVLGRSSQIAKKRVWNMDRKIIFSTLLHVLGTVCHSSSADTPENALVPRTEIVENGRLAENWSDKLPHSTEDVDLSGLGLETVKLTTFAKFDELNAVNLSSNKLSSTSEIAIAVERVKPLTLDLSHNNLGLTIYRENTLLLFDAIKYFWSINLSHNRVHGLEIDFDVVHLNLSNNEIKCHNRIKRHRFHSDEIYVATLDLSHNLINCQSKLFSVHISKLDMSYNKLDGIGPELFEGLRGLVELNITHNNIRYIHPRAFVNKTYMTKLNLHSNHLRNVYSLVFRSTYSLRFVDLSANRLTYTHWYDAYPQLENTSSTEVGVYVFDDNHKRYPFITEDIN</sequence>
<dbReference type="PANTHER" id="PTHR24366:SF96">
    <property type="entry name" value="LEUCINE RICH REPEAT CONTAINING 53"/>
    <property type="match status" value="1"/>
</dbReference>
<dbReference type="AlphaFoldDB" id="A0A6J0C2X2"/>
<dbReference type="InterPro" id="IPR032675">
    <property type="entry name" value="LRR_dom_sf"/>
</dbReference>
<keyword evidence="3" id="KW-1185">Reference proteome</keyword>